<protein>
    <submittedName>
        <fullName evidence="1">Uncharacterized protein YggE</fullName>
    </submittedName>
</protein>
<dbReference type="EMBL" id="JAUSWM010000003">
    <property type="protein sequence ID" value="MDQ0483276.1"/>
    <property type="molecule type" value="Genomic_DNA"/>
</dbReference>
<sequence>MSNIPIEHKNSSMSENTITVYGTGTIEATPDVAIAVIGAENTSKRVNQAQKENAETISTIVNTLNKMGIPNENIQTADYRIEEEYTFENNTKQFMGYRVTHLLNVLIEPIQKTGAVLDAAVASGANSLSGIQFKVKDPEEYNQIALRLAIEQGKEKAKDIAHALKVPLPRTPHQVIEIASSSPVYRMLSQYEGTPIQPGQLTMSAQVKMVYVFPT</sequence>
<dbReference type="Proteomes" id="UP001226720">
    <property type="component" value="Unassembled WGS sequence"/>
</dbReference>
<proteinExistence type="predicted"/>
<evidence type="ECO:0000313" key="2">
    <source>
        <dbReference type="Proteomes" id="UP001226720"/>
    </source>
</evidence>
<comment type="caution">
    <text evidence="1">The sequence shown here is derived from an EMBL/GenBank/DDBJ whole genome shotgun (WGS) entry which is preliminary data.</text>
</comment>
<dbReference type="RefSeq" id="WP_301551450.1">
    <property type="nucleotide sequence ID" value="NZ_JAQRMZ010000003.1"/>
</dbReference>
<dbReference type="GeneID" id="301326969"/>
<dbReference type="InterPro" id="IPR052022">
    <property type="entry name" value="26kDa_periplasmic_antigen"/>
</dbReference>
<organism evidence="1 2">
    <name type="scientific">Guptibacillus hwajinpoensis</name>
    <dbReference type="NCBI Taxonomy" id="208199"/>
    <lineage>
        <taxon>Bacteria</taxon>
        <taxon>Bacillati</taxon>
        <taxon>Bacillota</taxon>
        <taxon>Bacilli</taxon>
        <taxon>Bacillales</taxon>
        <taxon>Guptibacillaceae</taxon>
        <taxon>Guptibacillus</taxon>
    </lineage>
</organism>
<dbReference type="InterPro" id="IPR007497">
    <property type="entry name" value="SIMPL/DUF541"/>
</dbReference>
<dbReference type="Gene3D" id="3.30.70.2970">
    <property type="entry name" value="Protein of unknown function (DUF541), domain 2"/>
    <property type="match status" value="1"/>
</dbReference>
<keyword evidence="2" id="KW-1185">Reference proteome</keyword>
<name>A0ABU0K1T7_9BACL</name>
<accession>A0ABU0K1T7</accession>
<dbReference type="Gene3D" id="3.30.110.170">
    <property type="entry name" value="Protein of unknown function (DUF541), domain 1"/>
    <property type="match status" value="1"/>
</dbReference>
<evidence type="ECO:0000313" key="1">
    <source>
        <dbReference type="EMBL" id="MDQ0483276.1"/>
    </source>
</evidence>
<gene>
    <name evidence="1" type="ORF">QO000_002248</name>
</gene>
<dbReference type="PANTHER" id="PTHR34387:SF1">
    <property type="entry name" value="PERIPLASMIC IMMUNOGENIC PROTEIN"/>
    <property type="match status" value="1"/>
</dbReference>
<dbReference type="Pfam" id="PF04402">
    <property type="entry name" value="SIMPL"/>
    <property type="match status" value="1"/>
</dbReference>
<reference evidence="1" key="1">
    <citation type="submission" date="2023-07" db="EMBL/GenBank/DDBJ databases">
        <title>Genomic Encyclopedia of Type Strains, Phase IV (KMG-IV): sequencing the most valuable type-strain genomes for metagenomic binning, comparative biology and taxonomic classification.</title>
        <authorList>
            <person name="Goeker M."/>
        </authorList>
    </citation>
    <scope>NUCLEOTIDE SEQUENCE [LARGE SCALE GENOMIC DNA]</scope>
    <source>
        <strain evidence="1">JSM 076093</strain>
    </source>
</reference>
<dbReference type="PANTHER" id="PTHR34387">
    <property type="entry name" value="SLR1258 PROTEIN"/>
    <property type="match status" value="1"/>
</dbReference>